<name>D7EKY0_TRICA</name>
<keyword evidence="1" id="KW-1133">Transmembrane helix</keyword>
<reference evidence="2 3" key="2">
    <citation type="journal article" date="2010" name="Nucleic Acids Res.">
        <title>BeetleBase in 2010: revisions to provide comprehensive genomic information for Tribolium castaneum.</title>
        <authorList>
            <person name="Kim H.S."/>
            <person name="Murphy T."/>
            <person name="Xia J."/>
            <person name="Caragea D."/>
            <person name="Park Y."/>
            <person name="Beeman R.W."/>
            <person name="Lorenzen M.D."/>
            <person name="Butcher S."/>
            <person name="Manak J.R."/>
            <person name="Brown S.J."/>
        </authorList>
    </citation>
    <scope>NUCLEOTIDE SEQUENCE [LARGE SCALE GENOMIC DNA]</scope>
    <source>
        <strain evidence="2 3">Georgia GA2</strain>
    </source>
</reference>
<dbReference type="Proteomes" id="UP000007266">
    <property type="component" value="Unassembled WGS sequence"/>
</dbReference>
<dbReference type="InParanoid" id="D7EKY0"/>
<reference evidence="2 3" key="1">
    <citation type="journal article" date="2008" name="Nature">
        <title>The genome of the model beetle and pest Tribolium castaneum.</title>
        <authorList>
            <consortium name="Tribolium Genome Sequencing Consortium"/>
            <person name="Richards S."/>
            <person name="Gibbs R.A."/>
            <person name="Weinstock G.M."/>
            <person name="Brown S.J."/>
            <person name="Denell R."/>
            <person name="Beeman R.W."/>
            <person name="Gibbs R."/>
            <person name="Beeman R.W."/>
            <person name="Brown S.J."/>
            <person name="Bucher G."/>
            <person name="Friedrich M."/>
            <person name="Grimmelikhuijzen C.J."/>
            <person name="Klingler M."/>
            <person name="Lorenzen M."/>
            <person name="Richards S."/>
            <person name="Roth S."/>
            <person name="Schroder R."/>
            <person name="Tautz D."/>
            <person name="Zdobnov E.M."/>
            <person name="Muzny D."/>
            <person name="Gibbs R.A."/>
            <person name="Weinstock G.M."/>
            <person name="Attaway T."/>
            <person name="Bell S."/>
            <person name="Buhay C.J."/>
            <person name="Chandrabose M.N."/>
            <person name="Chavez D."/>
            <person name="Clerk-Blankenburg K.P."/>
            <person name="Cree A."/>
            <person name="Dao M."/>
            <person name="Davis C."/>
            <person name="Chacko J."/>
            <person name="Dinh H."/>
            <person name="Dugan-Rocha S."/>
            <person name="Fowler G."/>
            <person name="Garner T.T."/>
            <person name="Garnes J."/>
            <person name="Gnirke A."/>
            <person name="Hawes A."/>
            <person name="Hernandez J."/>
            <person name="Hines S."/>
            <person name="Holder M."/>
            <person name="Hume J."/>
            <person name="Jhangiani S.N."/>
            <person name="Joshi V."/>
            <person name="Khan Z.M."/>
            <person name="Jackson L."/>
            <person name="Kovar C."/>
            <person name="Kowis A."/>
            <person name="Lee S."/>
            <person name="Lewis L.R."/>
            <person name="Margolis J."/>
            <person name="Morgan M."/>
            <person name="Nazareth L.V."/>
            <person name="Nguyen N."/>
            <person name="Okwuonu G."/>
            <person name="Parker D."/>
            <person name="Richards S."/>
            <person name="Ruiz S.J."/>
            <person name="Santibanez J."/>
            <person name="Savard J."/>
            <person name="Scherer S.E."/>
            <person name="Schneider B."/>
            <person name="Sodergren E."/>
            <person name="Tautz D."/>
            <person name="Vattahil S."/>
            <person name="Villasana D."/>
            <person name="White C.S."/>
            <person name="Wright R."/>
            <person name="Park Y."/>
            <person name="Beeman R.W."/>
            <person name="Lord J."/>
            <person name="Oppert B."/>
            <person name="Lorenzen M."/>
            <person name="Brown S."/>
            <person name="Wang L."/>
            <person name="Savard J."/>
            <person name="Tautz D."/>
            <person name="Richards S."/>
            <person name="Weinstock G."/>
            <person name="Gibbs R.A."/>
            <person name="Liu Y."/>
            <person name="Worley K."/>
            <person name="Weinstock G."/>
            <person name="Elsik C.G."/>
            <person name="Reese J.T."/>
            <person name="Elhaik E."/>
            <person name="Landan G."/>
            <person name="Graur D."/>
            <person name="Arensburger P."/>
            <person name="Atkinson P."/>
            <person name="Beeman R.W."/>
            <person name="Beidler J."/>
            <person name="Brown S.J."/>
            <person name="Demuth J.P."/>
            <person name="Drury D.W."/>
            <person name="Du Y.Z."/>
            <person name="Fujiwara H."/>
            <person name="Lorenzen M."/>
            <person name="Maselli V."/>
            <person name="Osanai M."/>
            <person name="Park Y."/>
            <person name="Robertson H.M."/>
            <person name="Tu Z."/>
            <person name="Wang J.J."/>
            <person name="Wang S."/>
            <person name="Richards S."/>
            <person name="Song H."/>
            <person name="Zhang L."/>
            <person name="Sodergren E."/>
            <person name="Werner D."/>
            <person name="Stanke M."/>
            <person name="Morgenstern B."/>
            <person name="Solovyev V."/>
            <person name="Kosarev P."/>
            <person name="Brown G."/>
            <person name="Chen H.C."/>
            <person name="Ermolaeva O."/>
            <person name="Hlavina W."/>
            <person name="Kapustin Y."/>
            <person name="Kiryutin B."/>
            <person name="Kitts P."/>
            <person name="Maglott D."/>
            <person name="Pruitt K."/>
            <person name="Sapojnikov V."/>
            <person name="Souvorov A."/>
            <person name="Mackey A.J."/>
            <person name="Waterhouse R.M."/>
            <person name="Wyder S."/>
            <person name="Zdobnov E.M."/>
            <person name="Zdobnov E.M."/>
            <person name="Wyder S."/>
            <person name="Kriventseva E.V."/>
            <person name="Kadowaki T."/>
            <person name="Bork P."/>
            <person name="Aranda M."/>
            <person name="Bao R."/>
            <person name="Beermann A."/>
            <person name="Berns N."/>
            <person name="Bolognesi R."/>
            <person name="Bonneton F."/>
            <person name="Bopp D."/>
            <person name="Brown S.J."/>
            <person name="Bucher G."/>
            <person name="Butts T."/>
            <person name="Chaumot A."/>
            <person name="Denell R.E."/>
            <person name="Ferrier D.E."/>
            <person name="Friedrich M."/>
            <person name="Gordon C.M."/>
            <person name="Jindra M."/>
            <person name="Klingler M."/>
            <person name="Lan Q."/>
            <person name="Lattorff H.M."/>
            <person name="Laudet V."/>
            <person name="von Levetsow C."/>
            <person name="Liu Z."/>
            <person name="Lutz R."/>
            <person name="Lynch J.A."/>
            <person name="da Fonseca R.N."/>
            <person name="Posnien N."/>
            <person name="Reuter R."/>
            <person name="Roth S."/>
            <person name="Savard J."/>
            <person name="Schinko J.B."/>
            <person name="Schmitt C."/>
            <person name="Schoppmeier M."/>
            <person name="Schroder R."/>
            <person name="Shippy T.D."/>
            <person name="Simonnet F."/>
            <person name="Marques-Souza H."/>
            <person name="Tautz D."/>
            <person name="Tomoyasu Y."/>
            <person name="Trauner J."/>
            <person name="Van der Zee M."/>
            <person name="Vervoort M."/>
            <person name="Wittkopp N."/>
            <person name="Wimmer E.A."/>
            <person name="Yang X."/>
            <person name="Jones A.K."/>
            <person name="Sattelle D.B."/>
            <person name="Ebert P.R."/>
            <person name="Nelson D."/>
            <person name="Scott J.G."/>
            <person name="Beeman R.W."/>
            <person name="Muthukrishnan S."/>
            <person name="Kramer K.J."/>
            <person name="Arakane Y."/>
            <person name="Beeman R.W."/>
            <person name="Zhu Q."/>
            <person name="Hogenkamp D."/>
            <person name="Dixit R."/>
            <person name="Oppert B."/>
            <person name="Jiang H."/>
            <person name="Zou Z."/>
            <person name="Marshall J."/>
            <person name="Elpidina E."/>
            <person name="Vinokurov K."/>
            <person name="Oppert C."/>
            <person name="Zou Z."/>
            <person name="Evans J."/>
            <person name="Lu Z."/>
            <person name="Zhao P."/>
            <person name="Sumathipala N."/>
            <person name="Altincicek B."/>
            <person name="Vilcinskas A."/>
            <person name="Williams M."/>
            <person name="Hultmark D."/>
            <person name="Hetru C."/>
            <person name="Jiang H."/>
            <person name="Grimmelikhuijzen C.J."/>
            <person name="Hauser F."/>
            <person name="Cazzamali G."/>
            <person name="Williamson M."/>
            <person name="Park Y."/>
            <person name="Li B."/>
            <person name="Tanaka Y."/>
            <person name="Predel R."/>
            <person name="Neupert S."/>
            <person name="Schachtner J."/>
            <person name="Verleyen P."/>
            <person name="Raible F."/>
            <person name="Bork P."/>
            <person name="Friedrich M."/>
            <person name="Walden K.K."/>
            <person name="Robertson H.M."/>
            <person name="Angeli S."/>
            <person name="Foret S."/>
            <person name="Bucher G."/>
            <person name="Schuetz S."/>
            <person name="Maleszka R."/>
            <person name="Wimmer E.A."/>
            <person name="Beeman R.W."/>
            <person name="Lorenzen M."/>
            <person name="Tomoyasu Y."/>
            <person name="Miller S.C."/>
            <person name="Grossmann D."/>
            <person name="Bucher G."/>
        </authorList>
    </citation>
    <scope>NUCLEOTIDE SEQUENCE [LARGE SCALE GENOMIC DNA]</scope>
    <source>
        <strain evidence="2 3">Georgia GA2</strain>
    </source>
</reference>
<evidence type="ECO:0000313" key="2">
    <source>
        <dbReference type="EMBL" id="EFA11733.2"/>
    </source>
</evidence>
<gene>
    <name evidence="2" type="primary">AUGUSTUS-3.0.2_02382</name>
    <name evidence="2" type="ORF">TcasGA2_TC002382</name>
</gene>
<evidence type="ECO:0000256" key="1">
    <source>
        <dbReference type="SAM" id="Phobius"/>
    </source>
</evidence>
<dbReference type="AlphaFoldDB" id="D7EKY0"/>
<organism evidence="2 3">
    <name type="scientific">Tribolium castaneum</name>
    <name type="common">Red flour beetle</name>
    <dbReference type="NCBI Taxonomy" id="7070"/>
    <lineage>
        <taxon>Eukaryota</taxon>
        <taxon>Metazoa</taxon>
        <taxon>Ecdysozoa</taxon>
        <taxon>Arthropoda</taxon>
        <taxon>Hexapoda</taxon>
        <taxon>Insecta</taxon>
        <taxon>Pterygota</taxon>
        <taxon>Neoptera</taxon>
        <taxon>Endopterygota</taxon>
        <taxon>Coleoptera</taxon>
        <taxon>Polyphaga</taxon>
        <taxon>Cucujiformia</taxon>
        <taxon>Tenebrionidae</taxon>
        <taxon>Tenebrionidae incertae sedis</taxon>
        <taxon>Tribolium</taxon>
    </lineage>
</organism>
<keyword evidence="1" id="KW-0812">Transmembrane</keyword>
<protein>
    <submittedName>
        <fullName evidence="2">Uncharacterized protein</fullName>
    </submittedName>
</protein>
<sequence length="131" mass="15283">MKNASEVIRDIWKFEIVEGLEMQLSKEGNRSLALRLHTKDSTEMQRKMKMSMNNMLPYMIIPGFLMAGLLPWILPGIKMVVMAVTMVNQMAFNMALFGLIRSYIFDTEKEEHIVYINHGYRKKTGHTNQNR</sequence>
<keyword evidence="1" id="KW-0472">Membrane</keyword>
<accession>D7EKY0</accession>
<feature type="transmembrane region" description="Helical" evidence="1">
    <location>
        <begin position="80"/>
        <end position="100"/>
    </location>
</feature>
<dbReference type="HOGENOM" id="CLU_1827832_0_0_1"/>
<keyword evidence="3" id="KW-1185">Reference proteome</keyword>
<feature type="transmembrane region" description="Helical" evidence="1">
    <location>
        <begin position="55"/>
        <end position="74"/>
    </location>
</feature>
<proteinExistence type="predicted"/>
<evidence type="ECO:0000313" key="3">
    <source>
        <dbReference type="Proteomes" id="UP000007266"/>
    </source>
</evidence>
<dbReference type="EMBL" id="KQ971615">
    <property type="protein sequence ID" value="EFA11733.2"/>
    <property type="molecule type" value="Genomic_DNA"/>
</dbReference>